<dbReference type="Proteomes" id="UP000789739">
    <property type="component" value="Unassembled WGS sequence"/>
</dbReference>
<name>A0A9N9GT52_9GLOM</name>
<evidence type="ECO:0000256" key="2">
    <source>
        <dbReference type="SAM" id="SignalP"/>
    </source>
</evidence>
<feature type="transmembrane region" description="Helical" evidence="1">
    <location>
        <begin position="346"/>
        <end position="363"/>
    </location>
</feature>
<dbReference type="AlphaFoldDB" id="A0A9N9GT52"/>
<keyword evidence="1" id="KW-1133">Transmembrane helix</keyword>
<feature type="transmembrane region" description="Helical" evidence="1">
    <location>
        <begin position="289"/>
        <end position="309"/>
    </location>
</feature>
<feature type="transmembrane region" description="Helical" evidence="1">
    <location>
        <begin position="315"/>
        <end position="334"/>
    </location>
</feature>
<keyword evidence="4" id="KW-1185">Reference proteome</keyword>
<protein>
    <submittedName>
        <fullName evidence="3">2337_t:CDS:1</fullName>
    </submittedName>
</protein>
<feature type="transmembrane region" description="Helical" evidence="1">
    <location>
        <begin position="178"/>
        <end position="196"/>
    </location>
</feature>
<keyword evidence="1" id="KW-0472">Membrane</keyword>
<proteinExistence type="predicted"/>
<feature type="signal peptide" evidence="2">
    <location>
        <begin position="1"/>
        <end position="17"/>
    </location>
</feature>
<gene>
    <name evidence="3" type="ORF">PBRASI_LOCUS9310</name>
</gene>
<evidence type="ECO:0000313" key="3">
    <source>
        <dbReference type="EMBL" id="CAG8632074.1"/>
    </source>
</evidence>
<feature type="chain" id="PRO_5040299647" evidence="2">
    <location>
        <begin position="18"/>
        <end position="405"/>
    </location>
</feature>
<organism evidence="3 4">
    <name type="scientific">Paraglomus brasilianum</name>
    <dbReference type="NCBI Taxonomy" id="144538"/>
    <lineage>
        <taxon>Eukaryota</taxon>
        <taxon>Fungi</taxon>
        <taxon>Fungi incertae sedis</taxon>
        <taxon>Mucoromycota</taxon>
        <taxon>Glomeromycotina</taxon>
        <taxon>Glomeromycetes</taxon>
        <taxon>Paraglomerales</taxon>
        <taxon>Paraglomeraceae</taxon>
        <taxon>Paraglomus</taxon>
    </lineage>
</organism>
<feature type="transmembrane region" description="Helical" evidence="1">
    <location>
        <begin position="208"/>
        <end position="231"/>
    </location>
</feature>
<comment type="caution">
    <text evidence="3">The sequence shown here is derived from an EMBL/GenBank/DDBJ whole genome shotgun (WGS) entry which is preliminary data.</text>
</comment>
<keyword evidence="2" id="KW-0732">Signal</keyword>
<keyword evidence="1" id="KW-0812">Transmembrane</keyword>
<sequence length="405" mass="45441">MFLAFFTSLLKAFFAEALGLAPSQQTKAYRRDAGWDLYAYEDIKGQQSEAKPYSVFVQLMDRLHLEKKPSDINPTDLLASGDNTSTLGGDQSRHIQARIEEVRNVSRMAPPTNNNEKSDFINGGIYHIGHFGTGRKDRKAVLVKAVPEEVPFRAVFFLETIQWVVGAFVYNEGYKIEYSTIVLVPFVLGCAVMSLIDSTLNGTLYHGVLFFSANFSVAMLITVIWQMLGIYHDFSEILIPMVTVTIVAEVVIILTVADSWRKGEWKLHDKSPKGKSHPKMDEFSDRLTGMFYSIVNLYGPLTATNVIISIARGDWLTFVFDLGTFTLSTITMRLMTIGVRLQSNILMNLSYTLSLILMVSLPFRVLGDTISPDKLFSVIILGMTVYSGFVGRQCQTLFDKNLKIN</sequence>
<feature type="transmembrane region" description="Helical" evidence="1">
    <location>
        <begin position="237"/>
        <end position="257"/>
    </location>
</feature>
<evidence type="ECO:0000256" key="1">
    <source>
        <dbReference type="SAM" id="Phobius"/>
    </source>
</evidence>
<evidence type="ECO:0000313" key="4">
    <source>
        <dbReference type="Proteomes" id="UP000789739"/>
    </source>
</evidence>
<accession>A0A9N9GT52</accession>
<feature type="transmembrane region" description="Helical" evidence="1">
    <location>
        <begin position="375"/>
        <end position="391"/>
    </location>
</feature>
<dbReference type="OrthoDB" id="10337319at2759"/>
<reference evidence="3" key="1">
    <citation type="submission" date="2021-06" db="EMBL/GenBank/DDBJ databases">
        <authorList>
            <person name="Kallberg Y."/>
            <person name="Tangrot J."/>
            <person name="Rosling A."/>
        </authorList>
    </citation>
    <scope>NUCLEOTIDE SEQUENCE</scope>
    <source>
        <strain evidence="3">BR232B</strain>
    </source>
</reference>
<dbReference type="EMBL" id="CAJVPI010001962">
    <property type="protein sequence ID" value="CAG8632074.1"/>
    <property type="molecule type" value="Genomic_DNA"/>
</dbReference>